<proteinExistence type="predicted"/>
<keyword evidence="2" id="KW-1185">Reference proteome</keyword>
<dbReference type="Proteomes" id="UP000008888">
    <property type="component" value="Chromosome"/>
</dbReference>
<dbReference type="EMBL" id="CP002738">
    <property type="protein sequence ID" value="AEG00793.1"/>
    <property type="molecule type" value="Genomic_DNA"/>
</dbReference>
<reference evidence="2" key="3">
    <citation type="submission" date="2011-05" db="EMBL/GenBank/DDBJ databases">
        <title>Complete sequence of Methylomonas methanica MC09.</title>
        <authorList>
            <consortium name="US DOE Joint Genome Institute"/>
            <person name="Lucas S."/>
            <person name="Han J."/>
            <person name="Lapidus A."/>
            <person name="Cheng J.-F."/>
            <person name="Goodwin L."/>
            <person name="Pitluck S."/>
            <person name="Peters L."/>
            <person name="Mikhailova N."/>
            <person name="Teshima H."/>
            <person name="Han C."/>
            <person name="Tapia R."/>
            <person name="Land M."/>
            <person name="Hauser L."/>
            <person name="Kyrpides N."/>
            <person name="Ivanova N."/>
            <person name="Pagani I."/>
            <person name="Stein L."/>
            <person name="Woyke T."/>
        </authorList>
    </citation>
    <scope>NUCLEOTIDE SEQUENCE [LARGE SCALE GENOMIC DNA]</scope>
    <source>
        <strain evidence="2">MC09</strain>
    </source>
</reference>
<evidence type="ECO:0000313" key="1">
    <source>
        <dbReference type="EMBL" id="AEG00793.1"/>
    </source>
</evidence>
<dbReference type="eggNOG" id="ENOG502ZWH8">
    <property type="taxonomic scope" value="Bacteria"/>
</dbReference>
<evidence type="ECO:0008006" key="3">
    <source>
        <dbReference type="Google" id="ProtNLM"/>
    </source>
</evidence>
<reference evidence="1 2" key="1">
    <citation type="journal article" date="2011" name="J. Bacteriol.">
        <title>Complete Genome Sequence of the Aerobic Marine Methanotroph Methylomonas methanica MC09.</title>
        <authorList>
            <person name="Boden R."/>
            <person name="Cunliffe M."/>
            <person name="Scanlan J."/>
            <person name="Moussard H."/>
            <person name="Kits K.D."/>
            <person name="Klotz M.G."/>
            <person name="Jetten M.S."/>
            <person name="Vuilleumier S."/>
            <person name="Han J."/>
            <person name="Peters L."/>
            <person name="Mikhailova N."/>
            <person name="Teshima H."/>
            <person name="Tapia R."/>
            <person name="Kyrpides N."/>
            <person name="Ivanova N."/>
            <person name="Pagani I."/>
            <person name="Cheng J.F."/>
            <person name="Goodwin L."/>
            <person name="Han C."/>
            <person name="Hauser L."/>
            <person name="Land M.L."/>
            <person name="Lapidus A."/>
            <person name="Lucas S."/>
            <person name="Pitluck S."/>
            <person name="Woyke T."/>
            <person name="Stein L."/>
            <person name="Murrell J.C."/>
        </authorList>
    </citation>
    <scope>NUCLEOTIDE SEQUENCE [LARGE SCALE GENOMIC DNA]</scope>
    <source>
        <strain evidence="1 2">MC09</strain>
    </source>
</reference>
<accession>F9ZVY9</accession>
<evidence type="ECO:0000313" key="2">
    <source>
        <dbReference type="Proteomes" id="UP000008888"/>
    </source>
</evidence>
<gene>
    <name evidence="1" type="ordered locus">Metme_2393</name>
</gene>
<reference key="2">
    <citation type="submission" date="2011-05" db="EMBL/GenBank/DDBJ databases">
        <title>Complete genome sequence of the aerobic marine methanotroph Methylomonas methanica MC09.</title>
        <authorList>
            <person name="Boden R."/>
            <person name="Cunliffe M."/>
            <person name="Scanlan J."/>
            <person name="Moussard H."/>
            <person name="Kits K.D."/>
            <person name="Klotz M."/>
            <person name="Jetten M."/>
            <person name="Vuilleumier S."/>
            <person name="Han J."/>
            <person name="Peters L."/>
            <person name="Mikhailova N."/>
            <person name="Teshima H."/>
            <person name="Tapia R."/>
            <person name="Kyrpides N."/>
            <person name="Ivanova N."/>
            <person name="Pagani I."/>
            <person name="Cheng J.-F."/>
            <person name="Goodwin L."/>
            <person name="Han C."/>
            <person name="Hauser L."/>
            <person name="Land M."/>
            <person name="Lapidus A."/>
            <person name="Lucas S."/>
            <person name="Pitluck S."/>
            <person name="Woyke T."/>
            <person name="Stein L.Y."/>
            <person name="Murrell C."/>
        </authorList>
    </citation>
    <scope>NUCLEOTIDE SEQUENCE</scope>
    <source>
        <strain>MC09</strain>
    </source>
</reference>
<dbReference type="AlphaFoldDB" id="F9ZVY9"/>
<organism evidence="1 2">
    <name type="scientific">Methylomonas methanica (strain DSM 25384 / MC09)</name>
    <dbReference type="NCBI Taxonomy" id="857087"/>
    <lineage>
        <taxon>Bacteria</taxon>
        <taxon>Pseudomonadati</taxon>
        <taxon>Pseudomonadota</taxon>
        <taxon>Gammaproteobacteria</taxon>
        <taxon>Methylococcales</taxon>
        <taxon>Methylococcaceae</taxon>
        <taxon>Methylomonas</taxon>
    </lineage>
</organism>
<dbReference type="Pfam" id="PF12119">
    <property type="entry name" value="DUF3581"/>
    <property type="match status" value="1"/>
</dbReference>
<sequence length="258" mass="29363">MVCQLRSHCPTLLKIIIIMFLKEFYETHDSSIRIGAQQASMFAKEIAHDFNPLHDADAKRFCVPGDLLFSLVLEKYGLSEQMHFIFSGMVGDGVLLNFPDSDAEHIEVTDQQGKTYLQIERSGQVCHDHAMIETLIRDYVAFSGQNFPYVLVPLLEKENVMFNIDRPLVIYESMTLTMRKLDVQNPSLEMLEPKMEVNGKRATAYLYFQIKSGDEIVGSGFKKLAVSGLRTYEALPMQAFVDEYLARKNGYLAELTGR</sequence>
<dbReference type="KEGG" id="mmt:Metme_2393"/>
<name>F9ZVY9_METMM</name>
<dbReference type="InterPro" id="IPR021974">
    <property type="entry name" value="DUF3581"/>
</dbReference>
<dbReference type="HOGENOM" id="CLU_1189256_0_0_6"/>
<dbReference type="STRING" id="857087.Metme_2393"/>
<protein>
    <recommendedName>
        <fullName evidence="3">DUF3581 family protein</fullName>
    </recommendedName>
</protein>